<dbReference type="Proteomes" id="UP000559027">
    <property type="component" value="Unassembled WGS sequence"/>
</dbReference>
<feature type="compositionally biased region" description="Basic and acidic residues" evidence="2">
    <location>
        <begin position="937"/>
        <end position="955"/>
    </location>
</feature>
<accession>A0A8H5D9N8</accession>
<feature type="region of interest" description="Disordered" evidence="2">
    <location>
        <begin position="934"/>
        <end position="955"/>
    </location>
</feature>
<evidence type="ECO:0000256" key="2">
    <source>
        <dbReference type="SAM" id="MobiDB-lite"/>
    </source>
</evidence>
<feature type="coiled-coil region" evidence="1">
    <location>
        <begin position="512"/>
        <end position="560"/>
    </location>
</feature>
<gene>
    <name evidence="3" type="ORF">D9756_005588</name>
</gene>
<dbReference type="OrthoDB" id="3147752at2759"/>
<comment type="caution">
    <text evidence="3">The sequence shown here is derived from an EMBL/GenBank/DDBJ whole genome shotgun (WGS) entry which is preliminary data.</text>
</comment>
<feature type="region of interest" description="Disordered" evidence="2">
    <location>
        <begin position="384"/>
        <end position="511"/>
    </location>
</feature>
<proteinExistence type="predicted"/>
<protein>
    <submittedName>
        <fullName evidence="3">Uncharacterized protein</fullName>
    </submittedName>
</protein>
<evidence type="ECO:0000313" key="4">
    <source>
        <dbReference type="Proteomes" id="UP000559027"/>
    </source>
</evidence>
<evidence type="ECO:0000313" key="3">
    <source>
        <dbReference type="EMBL" id="KAF5354847.1"/>
    </source>
</evidence>
<sequence>MGSPRQKSQRGPKDRPSQFGRELIKEEVVPPPRPRQPREVTNPSVAARRQSRLSIISNSLRFKKSGGMTAEKVVDRQRSMRDQREEQWQELLDEQHELMKRISNLNGKVERRSKTLRTLREQDDGEKWEDELFETRLKELNSARDVITTQSSVKGEDVRVQIKDLNEEIAKTAAIAAETSIGSQRQPGQLESMPYLGHNLSLIFRKAENRLDDRKLVQAILQIFLTECCMILIDSWHIENENLDAFLRGLYVRIRRKEEQTVAGKWRQITFSQVPHGESTNLLKRYSNQKAQQVMEISSAAGWGGDTSRVKRHVQKVMEAAEKIRENIKAGIISADLEPWIAVYTDLYDDLEMKDVGSDFALPQLENKHEEDYHVLGSTELGLRVHGTNDDQSNEFKNLRTRPRHETDTGAKSSQQQCYMRPPSFMSENPPVEPSGSRQRHQDMPVELHQGSFERSTPHQLHERWSQVARPRQPIEDLPEPKHLRGERQHSRRIQERCNRLTQSEPVSDPELEQLQDEISCLYQIENELMERQKKLEDDIEETQMRLKRRETQREDLKEITEELAVAQRFLSTADSLSQAEVVRAMEALNEEIFQLTSIAADKVQVKNQRLPSDGEMAKLRRQIPEWVLGPAFMDEVTLRKLDDALAIQIGWQAILAARCSRLIRSWHFDDENVNQNVYSMYKSIWAQNDQAVAGRWRSLTSGSTKGPSQKTWEREARFTIKQMVILPILCGYILDKKSHDELVEIFSQRIAPLLDKCLKFRRTVREGFTSMDIQPYYIESGEPHNPLRADLDYEDAKEDQSEKKGVVACSLSMGLYSIRISRVAEGKVSRRGVVLKPKVSSEFWYRTESVRRVYIMPTLSARDFGRQKLRPGLGINPHSFVSKPTAMFDFLKTNRPSKRDRPPEPYAQRDAPQKRMRPLSKVFTPNITNRFSKAFTSRERDRGPAPDPELEKLRSDVEQARTNERTLFENVKGLDTDIEKVQQRLNERVNRREELERVTKELAVAQRFLSTADSLSQAEVVRALEALNEEIFQLTSIIADKVQVTERHLQEGDRLDMFRSRVLSVGALGAFLEVVEPKHLEDSLGIQIGWQAMLVQWCCTVIQAWVVGVDELSRDLNDMYASVISQNDKAVAGRWRALCYGGSSDVSSEARGKLPENVVRALVALPVLCGYISSREIHTDLAKEFEQRIGPLLDKCLKFRKMIGEGITSTDIRPYFVASGQSYDPSIAELEYEDDGDDTGKEKQGIIACSLGMGLYCTRTSRGDDGRFVESREPILKPKVILQETLREIIA</sequence>
<feature type="compositionally biased region" description="Basic and acidic residues" evidence="2">
    <location>
        <begin position="456"/>
        <end position="465"/>
    </location>
</feature>
<feature type="compositionally biased region" description="Basic and acidic residues" evidence="2">
    <location>
        <begin position="11"/>
        <end position="28"/>
    </location>
</feature>
<keyword evidence="4" id="KW-1185">Reference proteome</keyword>
<reference evidence="3 4" key="1">
    <citation type="journal article" date="2020" name="ISME J.">
        <title>Uncovering the hidden diversity of litter-decomposition mechanisms in mushroom-forming fungi.</title>
        <authorList>
            <person name="Floudas D."/>
            <person name="Bentzer J."/>
            <person name="Ahren D."/>
            <person name="Johansson T."/>
            <person name="Persson P."/>
            <person name="Tunlid A."/>
        </authorList>
    </citation>
    <scope>NUCLEOTIDE SEQUENCE [LARGE SCALE GENOMIC DNA]</scope>
    <source>
        <strain evidence="3 4">CBS 146.42</strain>
    </source>
</reference>
<keyword evidence="1" id="KW-0175">Coiled coil</keyword>
<evidence type="ECO:0000256" key="1">
    <source>
        <dbReference type="SAM" id="Coils"/>
    </source>
</evidence>
<name>A0A8H5D9N8_9AGAR</name>
<dbReference type="EMBL" id="JAACJO010000008">
    <property type="protein sequence ID" value="KAF5354847.1"/>
    <property type="molecule type" value="Genomic_DNA"/>
</dbReference>
<feature type="region of interest" description="Disordered" evidence="2">
    <location>
        <begin position="1"/>
        <end position="49"/>
    </location>
</feature>
<feature type="compositionally biased region" description="Basic and acidic residues" evidence="2">
    <location>
        <begin position="473"/>
        <end position="499"/>
    </location>
</feature>
<feature type="region of interest" description="Disordered" evidence="2">
    <location>
        <begin position="894"/>
        <end position="917"/>
    </location>
</feature>
<organism evidence="3 4">
    <name type="scientific">Leucocoprinus leucothites</name>
    <dbReference type="NCBI Taxonomy" id="201217"/>
    <lineage>
        <taxon>Eukaryota</taxon>
        <taxon>Fungi</taxon>
        <taxon>Dikarya</taxon>
        <taxon>Basidiomycota</taxon>
        <taxon>Agaricomycotina</taxon>
        <taxon>Agaricomycetes</taxon>
        <taxon>Agaricomycetidae</taxon>
        <taxon>Agaricales</taxon>
        <taxon>Agaricineae</taxon>
        <taxon>Agaricaceae</taxon>
        <taxon>Leucocoprinus</taxon>
    </lineage>
</organism>